<dbReference type="AlphaFoldDB" id="A0A2N1PIS9"/>
<name>A0A2N1PIS9_9BACT</name>
<evidence type="ECO:0000256" key="1">
    <source>
        <dbReference type="SAM" id="MobiDB-lite"/>
    </source>
</evidence>
<dbReference type="PANTHER" id="PTHR23308">
    <property type="entry name" value="NUCLEAR INHIBITOR OF PROTEIN PHOSPHATASE-1"/>
    <property type="match status" value="1"/>
</dbReference>
<dbReference type="PROSITE" id="PS50006">
    <property type="entry name" value="FHA_DOMAIN"/>
    <property type="match status" value="2"/>
</dbReference>
<evidence type="ECO:0000313" key="5">
    <source>
        <dbReference type="Proteomes" id="UP000233256"/>
    </source>
</evidence>
<dbReference type="EMBL" id="PGXC01000056">
    <property type="protein sequence ID" value="PKK88251.1"/>
    <property type="molecule type" value="Genomic_DNA"/>
</dbReference>
<evidence type="ECO:0000313" key="4">
    <source>
        <dbReference type="EMBL" id="PKK88251.1"/>
    </source>
</evidence>
<dbReference type="InterPro" id="IPR008984">
    <property type="entry name" value="SMAD_FHA_dom_sf"/>
</dbReference>
<gene>
    <name evidence="4" type="ORF">CVV64_19625</name>
</gene>
<feature type="region of interest" description="Disordered" evidence="1">
    <location>
        <begin position="372"/>
        <end position="421"/>
    </location>
</feature>
<keyword evidence="2" id="KW-0472">Membrane</keyword>
<keyword evidence="2" id="KW-1133">Transmembrane helix</keyword>
<dbReference type="SMART" id="SM00240">
    <property type="entry name" value="FHA"/>
    <property type="match status" value="2"/>
</dbReference>
<accession>A0A2N1PIS9</accession>
<evidence type="ECO:0000259" key="3">
    <source>
        <dbReference type="PROSITE" id="PS50006"/>
    </source>
</evidence>
<dbReference type="SUPFAM" id="SSF49879">
    <property type="entry name" value="SMAD/FHA domain"/>
    <property type="match status" value="2"/>
</dbReference>
<proteinExistence type="predicted"/>
<feature type="domain" description="FHA" evidence="3">
    <location>
        <begin position="41"/>
        <end position="90"/>
    </location>
</feature>
<dbReference type="Proteomes" id="UP000233256">
    <property type="component" value="Unassembled WGS sequence"/>
</dbReference>
<sequence length="576" mass="62125">MTDSIESTKTPSFHGMKDRVLTLESMSDLGIAPMDLSDGEILIGRDPALNLFIDSTRLSKRHARIYPDRGGHFIEDLGSTNGTYLNGKKISNAVPLAVGDTLQFSQDPVFRFLVINRGDHHSGYSVDTERTAVLTLVENKHDTVSEYEISSGEAAFIGRSKRVQVSIQDENLAAVHCRIQDIENQWYLDPMDPSKGVSVNSRAIAGRTPLNPGDVITAGSSTMQFSIRQSEVLHPAPSKDRFFSMEKDFNQEEDGWAANALRLNQNPNARQIEEAFQQIAGECREQITKSGSPKIREWYSKRLQFLESAKTLLLKELQGSQTLLMDGIQMGGAGMGSEMGSASGGFTSGGFASGASASGAAASGAAASGAGAGAGANSSPMSGSSGKAGNSGRSGTSDTGAASDSAGSFSTSDPSYQASGNQGSEARIKRFGLWTTVFPYIFLVLAVSFLLWEIFWAPAQKKKEIAIIVEGKISQALAARSGQEDWAANLEKMANSELLEYPDLREKLLDKAYELRKEAQRRSMAAEVDKTIGKAILVAKERGGPQAAALLRELLPKVKEFPDLEKRVSEMIMTIE</sequence>
<reference evidence="4 5" key="1">
    <citation type="journal article" date="2017" name="ISME J.">
        <title>Potential for microbial H2 and metal transformations associated with novel bacteria and archaea in deep terrestrial subsurface sediments.</title>
        <authorList>
            <person name="Hernsdorf A.W."/>
            <person name="Amano Y."/>
            <person name="Miyakawa K."/>
            <person name="Ise K."/>
            <person name="Suzuki Y."/>
            <person name="Anantharaman K."/>
            <person name="Probst A."/>
            <person name="Burstein D."/>
            <person name="Thomas B.C."/>
            <person name="Banfield J.F."/>
        </authorList>
    </citation>
    <scope>NUCLEOTIDE SEQUENCE [LARGE SCALE GENOMIC DNA]</scope>
    <source>
        <strain evidence="4">HGW-Wallbacteria-1</strain>
    </source>
</reference>
<comment type="caution">
    <text evidence="4">The sequence shown here is derived from an EMBL/GenBank/DDBJ whole genome shotgun (WGS) entry which is preliminary data.</text>
</comment>
<dbReference type="InterPro" id="IPR050923">
    <property type="entry name" value="Cell_Proc_Reg/RNA_Proc"/>
</dbReference>
<feature type="domain" description="FHA" evidence="3">
    <location>
        <begin position="155"/>
        <end position="204"/>
    </location>
</feature>
<dbReference type="InterPro" id="IPR000253">
    <property type="entry name" value="FHA_dom"/>
</dbReference>
<keyword evidence="2" id="KW-0812">Transmembrane</keyword>
<organism evidence="4 5">
    <name type="scientific">Candidatus Wallbacteria bacterium HGW-Wallbacteria-1</name>
    <dbReference type="NCBI Taxonomy" id="2013854"/>
    <lineage>
        <taxon>Bacteria</taxon>
        <taxon>Candidatus Walliibacteriota</taxon>
    </lineage>
</organism>
<protein>
    <recommendedName>
        <fullName evidence="3">FHA domain-containing protein</fullName>
    </recommendedName>
</protein>
<dbReference type="CDD" id="cd00060">
    <property type="entry name" value="FHA"/>
    <property type="match status" value="2"/>
</dbReference>
<evidence type="ECO:0000256" key="2">
    <source>
        <dbReference type="SAM" id="Phobius"/>
    </source>
</evidence>
<dbReference type="Gene3D" id="2.60.200.20">
    <property type="match status" value="2"/>
</dbReference>
<feature type="transmembrane region" description="Helical" evidence="2">
    <location>
        <begin position="431"/>
        <end position="452"/>
    </location>
</feature>
<feature type="compositionally biased region" description="Low complexity" evidence="1">
    <location>
        <begin position="372"/>
        <end position="413"/>
    </location>
</feature>
<dbReference type="Pfam" id="PF00498">
    <property type="entry name" value="FHA"/>
    <property type="match status" value="2"/>
</dbReference>